<dbReference type="AlphaFoldDB" id="X6LDQ2"/>
<sequence>MFVRVYVKKQSEKAINKDKERKKEHRRKDGTGASTEDERHGQGGNVGGGYTIQVAAPAVEEATVIRAQGGLERALEQASVQDKSQLRGLDYQKQITVKKKFKNQFNVGFSLKFLIFRSQLFRQRVFEKVFFFYELYETNNSAV</sequence>
<gene>
    <name evidence="2" type="ORF">RFI_37327</name>
</gene>
<name>X6LDQ2_RETFI</name>
<evidence type="ECO:0000313" key="2">
    <source>
        <dbReference type="EMBL" id="ETO00133.1"/>
    </source>
</evidence>
<keyword evidence="3" id="KW-1185">Reference proteome</keyword>
<protein>
    <submittedName>
        <fullName evidence="2">Uncharacterized protein</fullName>
    </submittedName>
</protein>
<dbReference type="EMBL" id="ASPP01041886">
    <property type="protein sequence ID" value="ETO00133.1"/>
    <property type="molecule type" value="Genomic_DNA"/>
</dbReference>
<evidence type="ECO:0000256" key="1">
    <source>
        <dbReference type="SAM" id="MobiDB-lite"/>
    </source>
</evidence>
<comment type="caution">
    <text evidence="2">The sequence shown here is derived from an EMBL/GenBank/DDBJ whole genome shotgun (WGS) entry which is preliminary data.</text>
</comment>
<organism evidence="2 3">
    <name type="scientific">Reticulomyxa filosa</name>
    <dbReference type="NCBI Taxonomy" id="46433"/>
    <lineage>
        <taxon>Eukaryota</taxon>
        <taxon>Sar</taxon>
        <taxon>Rhizaria</taxon>
        <taxon>Retaria</taxon>
        <taxon>Foraminifera</taxon>
        <taxon>Monothalamids</taxon>
        <taxon>Reticulomyxidae</taxon>
        <taxon>Reticulomyxa</taxon>
    </lineage>
</organism>
<reference evidence="2 3" key="1">
    <citation type="journal article" date="2013" name="Curr. Biol.">
        <title>The Genome of the Foraminiferan Reticulomyxa filosa.</title>
        <authorList>
            <person name="Glockner G."/>
            <person name="Hulsmann N."/>
            <person name="Schleicher M."/>
            <person name="Noegel A.A."/>
            <person name="Eichinger L."/>
            <person name="Gallinger C."/>
            <person name="Pawlowski J."/>
            <person name="Sierra R."/>
            <person name="Euteneuer U."/>
            <person name="Pillet L."/>
            <person name="Moustafa A."/>
            <person name="Platzer M."/>
            <person name="Groth M."/>
            <person name="Szafranski K."/>
            <person name="Schliwa M."/>
        </authorList>
    </citation>
    <scope>NUCLEOTIDE SEQUENCE [LARGE SCALE GENOMIC DNA]</scope>
</reference>
<accession>X6LDQ2</accession>
<dbReference type="Proteomes" id="UP000023152">
    <property type="component" value="Unassembled WGS sequence"/>
</dbReference>
<evidence type="ECO:0000313" key="3">
    <source>
        <dbReference type="Proteomes" id="UP000023152"/>
    </source>
</evidence>
<feature type="region of interest" description="Disordered" evidence="1">
    <location>
        <begin position="1"/>
        <end position="49"/>
    </location>
</feature>
<feature type="compositionally biased region" description="Basic and acidic residues" evidence="1">
    <location>
        <begin position="9"/>
        <end position="21"/>
    </location>
</feature>
<proteinExistence type="predicted"/>